<feature type="coiled-coil region" evidence="1">
    <location>
        <begin position="30"/>
        <end position="57"/>
    </location>
</feature>
<feature type="coiled-coil region" evidence="1">
    <location>
        <begin position="94"/>
        <end position="149"/>
    </location>
</feature>
<dbReference type="SUPFAM" id="SSF58100">
    <property type="entry name" value="Bacterial hemolysins"/>
    <property type="match status" value="1"/>
</dbReference>
<evidence type="ECO:0000256" key="1">
    <source>
        <dbReference type="SAM" id="Coils"/>
    </source>
</evidence>
<dbReference type="STRING" id="765915.A0A1Y2HIP3"/>
<reference evidence="3 4" key="1">
    <citation type="submission" date="2016-07" db="EMBL/GenBank/DDBJ databases">
        <title>Pervasive Adenine N6-methylation of Active Genes in Fungi.</title>
        <authorList>
            <consortium name="DOE Joint Genome Institute"/>
            <person name="Mondo S.J."/>
            <person name="Dannebaum R.O."/>
            <person name="Kuo R.C."/>
            <person name="Labutti K."/>
            <person name="Haridas S."/>
            <person name="Kuo A."/>
            <person name="Salamov A."/>
            <person name="Ahrendt S.R."/>
            <person name="Lipzen A."/>
            <person name="Sullivan W."/>
            <person name="Andreopoulos W.B."/>
            <person name="Clum A."/>
            <person name="Lindquist E."/>
            <person name="Daum C."/>
            <person name="Ramamoorthy G.K."/>
            <person name="Gryganskyi A."/>
            <person name="Culley D."/>
            <person name="Magnuson J.K."/>
            <person name="James T.Y."/>
            <person name="O'Malley M.A."/>
            <person name="Stajich J.E."/>
            <person name="Spatafora J.W."/>
            <person name="Visel A."/>
            <person name="Grigoriev I.V."/>
        </authorList>
    </citation>
    <scope>NUCLEOTIDE SEQUENCE [LARGE SCALE GENOMIC DNA]</scope>
    <source>
        <strain evidence="3 4">PL171</strain>
    </source>
</reference>
<accession>A0A1Y2HIP3</accession>
<dbReference type="EMBL" id="MCFL01000033">
    <property type="protein sequence ID" value="ORZ33741.1"/>
    <property type="molecule type" value="Genomic_DNA"/>
</dbReference>
<gene>
    <name evidence="3" type="ORF">BCR44DRAFT_1514446</name>
</gene>
<feature type="compositionally biased region" description="Low complexity" evidence="2">
    <location>
        <begin position="150"/>
        <end position="168"/>
    </location>
</feature>
<keyword evidence="4" id="KW-1185">Reference proteome</keyword>
<keyword evidence="1" id="KW-0175">Coiled coil</keyword>
<comment type="caution">
    <text evidence="3">The sequence shown here is derived from an EMBL/GenBank/DDBJ whole genome shotgun (WGS) entry which is preliminary data.</text>
</comment>
<feature type="coiled-coil region" evidence="1">
    <location>
        <begin position="490"/>
        <end position="524"/>
    </location>
</feature>
<dbReference type="Proteomes" id="UP000193411">
    <property type="component" value="Unassembled WGS sequence"/>
</dbReference>
<dbReference type="OrthoDB" id="5547502at2759"/>
<dbReference type="AlphaFoldDB" id="A0A1Y2HIP3"/>
<evidence type="ECO:0000256" key="2">
    <source>
        <dbReference type="SAM" id="MobiDB-lite"/>
    </source>
</evidence>
<evidence type="ECO:0000313" key="4">
    <source>
        <dbReference type="Proteomes" id="UP000193411"/>
    </source>
</evidence>
<feature type="region of interest" description="Disordered" evidence="2">
    <location>
        <begin position="150"/>
        <end position="186"/>
    </location>
</feature>
<organism evidence="3 4">
    <name type="scientific">Catenaria anguillulae PL171</name>
    <dbReference type="NCBI Taxonomy" id="765915"/>
    <lineage>
        <taxon>Eukaryota</taxon>
        <taxon>Fungi</taxon>
        <taxon>Fungi incertae sedis</taxon>
        <taxon>Blastocladiomycota</taxon>
        <taxon>Blastocladiomycetes</taxon>
        <taxon>Blastocladiales</taxon>
        <taxon>Catenariaceae</taxon>
        <taxon>Catenaria</taxon>
    </lineage>
</organism>
<sequence>MDKPDAQLLQTLFAENNDLRAKTHVLTRELVSKSIQIENLEDEVHQLRSLKESDKAAKGAMAAAAAAAAKKGGGGLTGGGPGGAAGSGNASKELEDAMYAIDRKNNEIRQLKDEIAQLQTDLEAQELTNDKLEADLSELQNEFAIFRSRANGNASDSSGGGTSNSHGSMRPSGSSMLGDMSHAAKQVTQLREQLTDAEALIARQKQQIQDLTTESVRKYSAQQTQMQGLESLLEQVKQQYEEFIQVTKIENDAIKQAQQIEYEQLKLAFETHKKEQYDEKRTMMLEHHAMLFTMQALFDEYKKTCEVLFSTEAAKLEDELVGQGVRYEHEILYIIQAKDKFYSDMMVSKDAKIMNLIEGSDLTSLLQKHEMEIDAVRKEYTLELERIKSQQESEQKHVISLLQRQNASLESKAEKLGSHIKTLESKIKDLLVAVEAKNKAIADRDAAKLEMEAKHAAAMEQERAKYLQVVQEKEYLRHKGTGKNTVENMLKRISRETVEMGRTYAELEQQYEIVCETRGKLERQVRERDRWIECLEREVKKRTDEFKLLTSTFEGFLAQRAKAARKERQKKALAVDGKADSGVDHVGMDGQESRVASAGTGVVTSGRFATLGASAGTVGNASGSAGLDFTVQPVSKQPVRIRVPDVNSRIRANQIEQVTMEQQELDRASSYLRRFKTMSRAFATGELRRVAKDLAVSTDLLNEDEGEEGRGASYQQQGGMVRIEDLEESTLSSSSSPTRLVPLYSKSPESAIVSQPAHRVYESSSPSSSSPHTSQPAVSQRGPTDPLTASQTTAAVAAAIKAYDYDAQPKVQVEDAAEAAKRSMIGAFKGAKVGAAAGASQVVRVRQKVRVLERPWGIWSLSR</sequence>
<feature type="region of interest" description="Disordered" evidence="2">
    <location>
        <begin position="754"/>
        <end position="790"/>
    </location>
</feature>
<proteinExistence type="predicted"/>
<protein>
    <submittedName>
        <fullName evidence="3">Uncharacterized protein</fullName>
    </submittedName>
</protein>
<feature type="compositionally biased region" description="Polar residues" evidence="2">
    <location>
        <begin position="772"/>
        <end position="782"/>
    </location>
</feature>
<evidence type="ECO:0000313" key="3">
    <source>
        <dbReference type="EMBL" id="ORZ33741.1"/>
    </source>
</evidence>
<feature type="coiled-coil region" evidence="1">
    <location>
        <begin position="406"/>
        <end position="440"/>
    </location>
</feature>
<name>A0A1Y2HIP3_9FUNG</name>